<dbReference type="InterPro" id="IPR008977">
    <property type="entry name" value="PHM/PNGase_F_dom_sf"/>
</dbReference>
<keyword evidence="1" id="KW-1015">Disulfide bond</keyword>
<dbReference type="InterPro" id="IPR014784">
    <property type="entry name" value="Cu2_ascorb_mOase-like_C"/>
</dbReference>
<keyword evidence="4" id="KW-1185">Reference proteome</keyword>
<dbReference type="EMBL" id="CP038033">
    <property type="protein sequence ID" value="QBQ53963.1"/>
    <property type="molecule type" value="Genomic_DNA"/>
</dbReference>
<dbReference type="OrthoDB" id="9809746at2"/>
<protein>
    <submittedName>
        <fullName evidence="3">Cytochrome c</fullName>
    </submittedName>
</protein>
<dbReference type="SUPFAM" id="SSF49742">
    <property type="entry name" value="PHM/PNGase F"/>
    <property type="match status" value="2"/>
</dbReference>
<dbReference type="Proteomes" id="UP000294325">
    <property type="component" value="Chromosome"/>
</dbReference>
<organism evidence="3 4">
    <name type="scientific">Nitrosococcus wardiae</name>
    <dbReference type="NCBI Taxonomy" id="1814290"/>
    <lineage>
        <taxon>Bacteria</taxon>
        <taxon>Pseudomonadati</taxon>
        <taxon>Pseudomonadota</taxon>
        <taxon>Gammaproteobacteria</taxon>
        <taxon>Chromatiales</taxon>
        <taxon>Chromatiaceae</taxon>
        <taxon>Nitrosococcus</taxon>
    </lineage>
</organism>
<feature type="signal peptide" evidence="2">
    <location>
        <begin position="1"/>
        <end position="24"/>
    </location>
</feature>
<name>A0A4P7BVC8_9GAMM</name>
<gene>
    <name evidence="3" type="ORF">E3U44_05125</name>
</gene>
<keyword evidence="2" id="KW-0732">Signal</keyword>
<dbReference type="KEGG" id="nwr:E3U44_05125"/>
<proteinExistence type="predicted"/>
<dbReference type="GO" id="GO:0016715">
    <property type="term" value="F:oxidoreductase activity, acting on paired donors, with incorporation or reduction of molecular oxygen, reduced ascorbate as one donor, and incorporation of one atom of oxygen"/>
    <property type="evidence" value="ECO:0007669"/>
    <property type="project" value="InterPro"/>
</dbReference>
<evidence type="ECO:0000313" key="3">
    <source>
        <dbReference type="EMBL" id="QBQ53963.1"/>
    </source>
</evidence>
<reference evidence="3 4" key="1">
    <citation type="submission" date="2019-03" db="EMBL/GenBank/DDBJ databases">
        <title>The genome sequence of Nitrosococcus wardiae strain D1FHST reveals the archetypal metabolic capacity of ammonia-oxidizing Gammaproteobacteria.</title>
        <authorList>
            <person name="Wang L."/>
            <person name="Lim C.K."/>
            <person name="Hanson T.E."/>
            <person name="Dang H."/>
            <person name="Klotz M.G."/>
        </authorList>
    </citation>
    <scope>NUCLEOTIDE SEQUENCE [LARGE SCALE GENOMIC DNA]</scope>
    <source>
        <strain evidence="3 4">D1FHS</strain>
    </source>
</reference>
<feature type="chain" id="PRO_5020403765" evidence="2">
    <location>
        <begin position="25"/>
        <end position="449"/>
    </location>
</feature>
<accession>A0A4P7BVC8</accession>
<evidence type="ECO:0000256" key="1">
    <source>
        <dbReference type="ARBA" id="ARBA00023157"/>
    </source>
</evidence>
<dbReference type="AlphaFoldDB" id="A0A4P7BVC8"/>
<dbReference type="Gene3D" id="2.60.120.230">
    <property type="match status" value="1"/>
</dbReference>
<sequence>MSCNMRILLFAAAALLAVGPKTYAAEVTFYEDALPILQSHCQGCHHPGEGTPMSLLNYKEVLPWAKAIREAVLLKKMPPWYAEKGVGKKFSNDRSLSQEEIGTLVAWADTGAKKGDLAAAPPPAKFADSWSIGKPDLIVRPPKPYRIPSKGVIEYTYVIVPSGFTEDKWVSKVELKPSKREHVHHLIAWVRPPGSSYFEEYSVGDFFVPSVKIRERRREGEGKFERRQLLASYAPGGIPNRLEAGQARLIPAGSDFIFELHYTANGTAGTDRPQLGLVFSDGPPRQRVFTTAALNSKFVIPPNASNHRVEASLTMSAKAILLDMMPHMHLRGKSFEYRAVYPNGKSELLLRVPKYNFNWQLSYVLEEPLTLPKGTRIECTAYFDNSWSNPHNPDPTQEVRWGDQNWEEMMIGFISLAIDADQNPESVFVSNKPVNKGTPAVTGGNIPAM</sequence>
<evidence type="ECO:0000313" key="4">
    <source>
        <dbReference type="Proteomes" id="UP000294325"/>
    </source>
</evidence>
<evidence type="ECO:0000256" key="2">
    <source>
        <dbReference type="SAM" id="SignalP"/>
    </source>
</evidence>